<evidence type="ECO:0000313" key="1">
    <source>
        <dbReference type="EMBL" id="PRQ56122.1"/>
    </source>
</evidence>
<reference evidence="1 2" key="1">
    <citation type="journal article" date="2018" name="Nat. Genet.">
        <title>The Rosa genome provides new insights in the design of modern roses.</title>
        <authorList>
            <person name="Bendahmane M."/>
        </authorList>
    </citation>
    <scope>NUCLEOTIDE SEQUENCE [LARGE SCALE GENOMIC DNA]</scope>
    <source>
        <strain evidence="2">cv. Old Blush</strain>
    </source>
</reference>
<keyword evidence="2" id="KW-1185">Reference proteome</keyword>
<dbReference type="AlphaFoldDB" id="A0A2P6SBR0"/>
<dbReference type="EMBL" id="PDCK01000039">
    <property type="protein sequence ID" value="PRQ56122.1"/>
    <property type="molecule type" value="Genomic_DNA"/>
</dbReference>
<organism evidence="1 2">
    <name type="scientific">Rosa chinensis</name>
    <name type="common">China rose</name>
    <dbReference type="NCBI Taxonomy" id="74649"/>
    <lineage>
        <taxon>Eukaryota</taxon>
        <taxon>Viridiplantae</taxon>
        <taxon>Streptophyta</taxon>
        <taxon>Embryophyta</taxon>
        <taxon>Tracheophyta</taxon>
        <taxon>Spermatophyta</taxon>
        <taxon>Magnoliopsida</taxon>
        <taxon>eudicotyledons</taxon>
        <taxon>Gunneridae</taxon>
        <taxon>Pentapetalae</taxon>
        <taxon>rosids</taxon>
        <taxon>fabids</taxon>
        <taxon>Rosales</taxon>
        <taxon>Rosaceae</taxon>
        <taxon>Rosoideae</taxon>
        <taxon>Rosoideae incertae sedis</taxon>
        <taxon>Rosa</taxon>
    </lineage>
</organism>
<accession>A0A2P6SBR0</accession>
<dbReference type="Gramene" id="PRQ56122">
    <property type="protein sequence ID" value="PRQ56122"/>
    <property type="gene ID" value="RchiOBHm_Chr1g0332301"/>
</dbReference>
<comment type="caution">
    <text evidence="1">The sequence shown here is derived from an EMBL/GenBank/DDBJ whole genome shotgun (WGS) entry which is preliminary data.</text>
</comment>
<name>A0A2P6SBR0_ROSCH</name>
<evidence type="ECO:0000313" key="2">
    <source>
        <dbReference type="Proteomes" id="UP000238479"/>
    </source>
</evidence>
<gene>
    <name evidence="1" type="ORF">RchiOBHm_Chr1g0332301</name>
</gene>
<sequence>MFVAGMNLLSKAILSEGSFIFALMEYRHVVAAICVALRSLWKGSRNRS</sequence>
<dbReference type="Proteomes" id="UP000238479">
    <property type="component" value="Chromosome 1"/>
</dbReference>
<proteinExistence type="predicted"/>
<protein>
    <submittedName>
        <fullName evidence="1">Uncharacterized protein</fullName>
    </submittedName>
</protein>